<evidence type="ECO:0000256" key="5">
    <source>
        <dbReference type="ARBA" id="ARBA00023157"/>
    </source>
</evidence>
<dbReference type="Gene3D" id="1.20.1250.10">
    <property type="match status" value="1"/>
</dbReference>
<dbReference type="InterPro" id="IPR009079">
    <property type="entry name" value="4_helix_cytokine-like_core"/>
</dbReference>
<keyword evidence="4" id="KW-0051">Antiviral defense</keyword>
<name>A0AAV1QET2_SCOSC</name>
<feature type="signal peptide" evidence="6">
    <location>
        <begin position="1"/>
        <end position="22"/>
    </location>
</feature>
<dbReference type="GO" id="GO:0005126">
    <property type="term" value="F:cytokine receptor binding"/>
    <property type="evidence" value="ECO:0007669"/>
    <property type="project" value="InterPro"/>
</dbReference>
<dbReference type="Pfam" id="PF00143">
    <property type="entry name" value="Interferon"/>
    <property type="match status" value="1"/>
</dbReference>
<protein>
    <submittedName>
        <fullName evidence="7">Interferon alpha-G-like</fullName>
    </submittedName>
</protein>
<feature type="chain" id="PRO_5043909249" evidence="6">
    <location>
        <begin position="23"/>
        <end position="217"/>
    </location>
</feature>
<dbReference type="InterPro" id="IPR000471">
    <property type="entry name" value="Interferon_alpha/beta/delta"/>
</dbReference>
<reference evidence="7 8" key="1">
    <citation type="submission" date="2024-01" db="EMBL/GenBank/DDBJ databases">
        <authorList>
            <person name="Alioto T."/>
            <person name="Alioto T."/>
            <person name="Gomez Garrido J."/>
        </authorList>
    </citation>
    <scope>NUCLEOTIDE SEQUENCE [LARGE SCALE GENOMIC DNA]</scope>
</reference>
<dbReference type="GO" id="GO:0005125">
    <property type="term" value="F:cytokine activity"/>
    <property type="evidence" value="ECO:0007669"/>
    <property type="project" value="UniProtKB-KW"/>
</dbReference>
<keyword evidence="2" id="KW-0202">Cytokine</keyword>
<dbReference type="GO" id="GO:0005615">
    <property type="term" value="C:extracellular space"/>
    <property type="evidence" value="ECO:0007669"/>
    <property type="project" value="UniProtKB-KW"/>
</dbReference>
<evidence type="ECO:0000256" key="3">
    <source>
        <dbReference type="ARBA" id="ARBA00022525"/>
    </source>
</evidence>
<evidence type="ECO:0000256" key="1">
    <source>
        <dbReference type="ARBA" id="ARBA00004613"/>
    </source>
</evidence>
<gene>
    <name evidence="7" type="ORF">FSCOSCO3_A032965</name>
</gene>
<sequence>MTSPRLLVLFLQLCSLQLMLVAMPTCLLNEPRTQKAHVLLGKMGPPFPVECLPYNANISFPVSAFPAATANHQQCRQVLGVVYEALNKTFNLFDDLNSPEEPPVSWDGAHLGNFMNLQFQLMGQYNNCCSFQLELMVFLLCVRAFSNNSWSSSCVLELSSFQSVLMVFLLCVRAFSLFSWSSSCVLELLLSGVASPGVLSSYFSNVAAVIQQVNSPW</sequence>
<evidence type="ECO:0000256" key="4">
    <source>
        <dbReference type="ARBA" id="ARBA00023118"/>
    </source>
</evidence>
<dbReference type="Proteomes" id="UP001314229">
    <property type="component" value="Unassembled WGS sequence"/>
</dbReference>
<evidence type="ECO:0000256" key="2">
    <source>
        <dbReference type="ARBA" id="ARBA00022514"/>
    </source>
</evidence>
<keyword evidence="6" id="KW-0732">Signal</keyword>
<dbReference type="AlphaFoldDB" id="A0AAV1QET2"/>
<comment type="caution">
    <text evidence="7">The sequence shown here is derived from an EMBL/GenBank/DDBJ whole genome shotgun (WGS) entry which is preliminary data.</text>
</comment>
<dbReference type="GO" id="GO:0051607">
    <property type="term" value="P:defense response to virus"/>
    <property type="evidence" value="ECO:0007669"/>
    <property type="project" value="UniProtKB-KW"/>
</dbReference>
<keyword evidence="3" id="KW-0964">Secreted</keyword>
<evidence type="ECO:0000256" key="6">
    <source>
        <dbReference type="SAM" id="SignalP"/>
    </source>
</evidence>
<keyword evidence="5" id="KW-1015">Disulfide bond</keyword>
<proteinExistence type="predicted"/>
<comment type="subcellular location">
    <subcellularLocation>
        <location evidence="1">Secreted</location>
    </subcellularLocation>
</comment>
<organism evidence="7 8">
    <name type="scientific">Scomber scombrus</name>
    <name type="common">Atlantic mackerel</name>
    <name type="synonym">Scomber vernalis</name>
    <dbReference type="NCBI Taxonomy" id="13677"/>
    <lineage>
        <taxon>Eukaryota</taxon>
        <taxon>Metazoa</taxon>
        <taxon>Chordata</taxon>
        <taxon>Craniata</taxon>
        <taxon>Vertebrata</taxon>
        <taxon>Euteleostomi</taxon>
        <taxon>Actinopterygii</taxon>
        <taxon>Neopterygii</taxon>
        <taxon>Teleostei</taxon>
        <taxon>Neoteleostei</taxon>
        <taxon>Acanthomorphata</taxon>
        <taxon>Pelagiaria</taxon>
        <taxon>Scombriformes</taxon>
        <taxon>Scombridae</taxon>
        <taxon>Scomber</taxon>
    </lineage>
</organism>
<keyword evidence="8" id="KW-1185">Reference proteome</keyword>
<dbReference type="EMBL" id="CAWUFR010000930">
    <property type="protein sequence ID" value="CAK6981978.1"/>
    <property type="molecule type" value="Genomic_DNA"/>
</dbReference>
<evidence type="ECO:0000313" key="7">
    <source>
        <dbReference type="EMBL" id="CAK6981978.1"/>
    </source>
</evidence>
<accession>A0AAV1QET2</accession>
<evidence type="ECO:0000313" key="8">
    <source>
        <dbReference type="Proteomes" id="UP001314229"/>
    </source>
</evidence>
<dbReference type="SUPFAM" id="SSF47266">
    <property type="entry name" value="4-helical cytokines"/>
    <property type="match status" value="1"/>
</dbReference>